<protein>
    <submittedName>
        <fullName evidence="5">Protein kinase domain-containing protein</fullName>
    </submittedName>
</protein>
<dbReference type="InterPro" id="IPR000719">
    <property type="entry name" value="Prot_kinase_dom"/>
</dbReference>
<dbReference type="OrthoDB" id="10020333at2759"/>
<organism evidence="5">
    <name type="scientific">Thelazia callipaeda</name>
    <name type="common">Oriental eyeworm</name>
    <name type="synonym">Parasitic nematode</name>
    <dbReference type="NCBI Taxonomy" id="103827"/>
    <lineage>
        <taxon>Eukaryota</taxon>
        <taxon>Metazoa</taxon>
        <taxon>Ecdysozoa</taxon>
        <taxon>Nematoda</taxon>
        <taxon>Chromadorea</taxon>
        <taxon>Rhabditida</taxon>
        <taxon>Spirurina</taxon>
        <taxon>Spiruromorpha</taxon>
        <taxon>Thelazioidea</taxon>
        <taxon>Thelaziidae</taxon>
        <taxon>Thelazia</taxon>
    </lineage>
</organism>
<dbReference type="AlphaFoldDB" id="A0A0N5D7N2"/>
<evidence type="ECO:0000313" key="3">
    <source>
        <dbReference type="EMBL" id="VDN06678.1"/>
    </source>
</evidence>
<dbReference type="PROSITE" id="PS00107">
    <property type="entry name" value="PROTEIN_KINASE_ATP"/>
    <property type="match status" value="1"/>
</dbReference>
<dbReference type="PROSITE" id="PS50011">
    <property type="entry name" value="PROTEIN_KINASE_DOM"/>
    <property type="match status" value="1"/>
</dbReference>
<dbReference type="PANTHER" id="PTHR11909">
    <property type="entry name" value="CASEIN KINASE-RELATED"/>
    <property type="match status" value="1"/>
</dbReference>
<dbReference type="WBParaSite" id="TCLT_0000908501-mRNA-1">
    <property type="protein sequence ID" value="TCLT_0000908501-mRNA-1"/>
    <property type="gene ID" value="TCLT_0000908501"/>
</dbReference>
<dbReference type="SMART" id="SM00220">
    <property type="entry name" value="S_TKc"/>
    <property type="match status" value="1"/>
</dbReference>
<gene>
    <name evidence="3" type="ORF">TCLT_LOCUS9074</name>
</gene>
<dbReference type="SUPFAM" id="SSF56112">
    <property type="entry name" value="Protein kinase-like (PK-like)"/>
    <property type="match status" value="1"/>
</dbReference>
<reference evidence="5" key="1">
    <citation type="submission" date="2017-02" db="UniProtKB">
        <authorList>
            <consortium name="WormBaseParasite"/>
        </authorList>
    </citation>
    <scope>IDENTIFICATION</scope>
</reference>
<keyword evidence="1" id="KW-0547">Nucleotide-binding</keyword>
<evidence type="ECO:0000313" key="4">
    <source>
        <dbReference type="Proteomes" id="UP000276776"/>
    </source>
</evidence>
<dbReference type="GO" id="GO:0004672">
    <property type="term" value="F:protein kinase activity"/>
    <property type="evidence" value="ECO:0007669"/>
    <property type="project" value="InterPro"/>
</dbReference>
<dbReference type="Proteomes" id="UP000276776">
    <property type="component" value="Unassembled WGS sequence"/>
</dbReference>
<keyword evidence="1" id="KW-0067">ATP-binding</keyword>
<evidence type="ECO:0000259" key="2">
    <source>
        <dbReference type="PROSITE" id="PS50011"/>
    </source>
</evidence>
<name>A0A0N5D7N2_THECL</name>
<dbReference type="OMA" id="FCKIFEL"/>
<feature type="domain" description="Protein kinase" evidence="2">
    <location>
        <begin position="27"/>
        <end position="321"/>
    </location>
</feature>
<evidence type="ECO:0000313" key="5">
    <source>
        <dbReference type="WBParaSite" id="TCLT_0000908501-mRNA-1"/>
    </source>
</evidence>
<dbReference type="Gene3D" id="1.10.510.10">
    <property type="entry name" value="Transferase(Phosphotransferase) domain 1"/>
    <property type="match status" value="1"/>
</dbReference>
<evidence type="ECO:0000256" key="1">
    <source>
        <dbReference type="PROSITE-ProRule" id="PRU10141"/>
    </source>
</evidence>
<keyword evidence="4" id="KW-1185">Reference proteome</keyword>
<feature type="binding site" evidence="1">
    <location>
        <position position="56"/>
    </location>
    <ligand>
        <name>ATP</name>
        <dbReference type="ChEBI" id="CHEBI:30616"/>
    </ligand>
</feature>
<dbReference type="GO" id="GO:0005524">
    <property type="term" value="F:ATP binding"/>
    <property type="evidence" value="ECO:0007669"/>
    <property type="project" value="UniProtKB-UniRule"/>
</dbReference>
<dbReference type="InterPro" id="IPR050235">
    <property type="entry name" value="CK1_Ser-Thr_kinase"/>
</dbReference>
<proteinExistence type="predicted"/>
<sequence length="355" mass="40846">MIKRDEHLSLEDFPKENTSFEGKFATYKVVKLLGKGGFGAVFQVQASTNNEMYAAKLESYDRSRKVLLMDCLVLRGAEMLGSPHFCKIFEVGKVVGRFRFVIITMLGSSLHVLRTSQPQHRFSLGTALRLAQQSLEALQDMHCIGFLHRDIKPSNFGIGRQETNDFHIVYIFDFGLARQFATLDKDCRLPRQTAPFRGTPRYASLSSHRRKEQSPKDDIESWFYMVVEWTVGALPWRRFRNHDRDQILMMKEQIREPDGADILLEGCPTPHYRMILNYIDNLQYASIPDYGYIYYLLKHIAKQNKIPADQPLDYDPEHPYNGTETPPSCLPCGVVISTLNEQKKSPKKAKTAMKQ</sequence>
<accession>A0A0N5D7N2</accession>
<dbReference type="STRING" id="103827.A0A0N5D7N2"/>
<dbReference type="EMBL" id="UYYF01004727">
    <property type="protein sequence ID" value="VDN06678.1"/>
    <property type="molecule type" value="Genomic_DNA"/>
</dbReference>
<dbReference type="InterPro" id="IPR011009">
    <property type="entry name" value="Kinase-like_dom_sf"/>
</dbReference>
<dbReference type="InterPro" id="IPR017441">
    <property type="entry name" value="Protein_kinase_ATP_BS"/>
</dbReference>
<dbReference type="Pfam" id="PF00069">
    <property type="entry name" value="Pkinase"/>
    <property type="match status" value="1"/>
</dbReference>
<reference evidence="3 4" key="2">
    <citation type="submission" date="2018-11" db="EMBL/GenBank/DDBJ databases">
        <authorList>
            <consortium name="Pathogen Informatics"/>
        </authorList>
    </citation>
    <scope>NUCLEOTIDE SEQUENCE [LARGE SCALE GENOMIC DNA]</scope>
</reference>